<sequence>MKSHASGYSNPQYFAAPPRTGHGARVAFLALFPVALFRVKTVNLVELPTAFVDKAKPASHYKRLQRFLANFELDYIPLAKLVVALMDIPQP</sequence>
<accession>A0A951U2W3</accession>
<organism evidence="1 2">
    <name type="scientific">Pegethrix bostrychoides GSE-TBD4-15B</name>
    <dbReference type="NCBI Taxonomy" id="2839662"/>
    <lineage>
        <taxon>Bacteria</taxon>
        <taxon>Bacillati</taxon>
        <taxon>Cyanobacteriota</taxon>
        <taxon>Cyanophyceae</taxon>
        <taxon>Oculatellales</taxon>
        <taxon>Oculatellaceae</taxon>
        <taxon>Pegethrix</taxon>
    </lineage>
</organism>
<protein>
    <submittedName>
        <fullName evidence="1">Uncharacterized protein</fullName>
    </submittedName>
</protein>
<reference evidence="1" key="1">
    <citation type="submission" date="2021-05" db="EMBL/GenBank/DDBJ databases">
        <authorList>
            <person name="Pietrasiak N."/>
            <person name="Ward R."/>
            <person name="Stajich J.E."/>
            <person name="Kurbessoian T."/>
        </authorList>
    </citation>
    <scope>NUCLEOTIDE SEQUENCE</scope>
    <source>
        <strain evidence="1">GSE-TBD4-15B</strain>
    </source>
</reference>
<reference evidence="1" key="2">
    <citation type="journal article" date="2022" name="Microbiol. Resour. Announc.">
        <title>Metagenome Sequencing to Explore Phylogenomics of Terrestrial Cyanobacteria.</title>
        <authorList>
            <person name="Ward R.D."/>
            <person name="Stajich J.E."/>
            <person name="Johansen J.R."/>
            <person name="Huntemann M."/>
            <person name="Clum A."/>
            <person name="Foster B."/>
            <person name="Foster B."/>
            <person name="Roux S."/>
            <person name="Palaniappan K."/>
            <person name="Varghese N."/>
            <person name="Mukherjee S."/>
            <person name="Reddy T.B.K."/>
            <person name="Daum C."/>
            <person name="Copeland A."/>
            <person name="Chen I.A."/>
            <person name="Ivanova N.N."/>
            <person name="Kyrpides N.C."/>
            <person name="Shapiro N."/>
            <person name="Eloe-Fadrosh E.A."/>
            <person name="Pietrasiak N."/>
        </authorList>
    </citation>
    <scope>NUCLEOTIDE SEQUENCE</scope>
    <source>
        <strain evidence="1">GSE-TBD4-15B</strain>
    </source>
</reference>
<name>A0A951U2W3_9CYAN</name>
<dbReference type="AlphaFoldDB" id="A0A951U2W3"/>
<gene>
    <name evidence="1" type="ORF">KME07_01030</name>
</gene>
<dbReference type="EMBL" id="JAHHHV010000004">
    <property type="protein sequence ID" value="MBW4464009.1"/>
    <property type="molecule type" value="Genomic_DNA"/>
</dbReference>
<evidence type="ECO:0000313" key="1">
    <source>
        <dbReference type="EMBL" id="MBW4464009.1"/>
    </source>
</evidence>
<dbReference type="Proteomes" id="UP000707356">
    <property type="component" value="Unassembled WGS sequence"/>
</dbReference>
<comment type="caution">
    <text evidence="1">The sequence shown here is derived from an EMBL/GenBank/DDBJ whole genome shotgun (WGS) entry which is preliminary data.</text>
</comment>
<evidence type="ECO:0000313" key="2">
    <source>
        <dbReference type="Proteomes" id="UP000707356"/>
    </source>
</evidence>
<proteinExistence type="predicted"/>